<evidence type="ECO:0000256" key="6">
    <source>
        <dbReference type="ARBA" id="ARBA00023027"/>
    </source>
</evidence>
<evidence type="ECO:0000256" key="2">
    <source>
        <dbReference type="ARBA" id="ARBA00009464"/>
    </source>
</evidence>
<evidence type="ECO:0000313" key="7">
    <source>
        <dbReference type="EMBL" id="BCK83995.1"/>
    </source>
</evidence>
<organism evidence="7 8">
    <name type="scientific">Pusillibacter faecalis</name>
    <dbReference type="NCBI Taxonomy" id="2714358"/>
    <lineage>
        <taxon>Bacteria</taxon>
        <taxon>Bacillati</taxon>
        <taxon>Bacillota</taxon>
        <taxon>Clostridia</taxon>
        <taxon>Eubacteriales</taxon>
        <taxon>Oscillospiraceae</taxon>
        <taxon>Pusillibacter</taxon>
    </lineage>
</organism>
<keyword evidence="6" id="KW-0520">NAD</keyword>
<protein>
    <submittedName>
        <fullName evidence="7">4-hydroxythreonine-4-phosphate dehydrogenase</fullName>
    </submittedName>
</protein>
<dbReference type="PANTHER" id="PTHR30004:SF6">
    <property type="entry name" value="D-THREONATE 4-PHOSPHATE DEHYDROGENASE"/>
    <property type="match status" value="1"/>
</dbReference>
<comment type="cofactor">
    <cofactor evidence="1">
        <name>a divalent metal cation</name>
        <dbReference type="ChEBI" id="CHEBI:60240"/>
    </cofactor>
</comment>
<dbReference type="NCBIfam" id="TIGR00557">
    <property type="entry name" value="pdxA"/>
    <property type="match status" value="1"/>
</dbReference>
<dbReference type="Gene3D" id="3.40.718.10">
    <property type="entry name" value="Isopropylmalate Dehydrogenase"/>
    <property type="match status" value="1"/>
</dbReference>
<evidence type="ECO:0000313" key="8">
    <source>
        <dbReference type="Proteomes" id="UP000679848"/>
    </source>
</evidence>
<dbReference type="GO" id="GO:0016491">
    <property type="term" value="F:oxidoreductase activity"/>
    <property type="evidence" value="ECO:0007669"/>
    <property type="project" value="UniProtKB-KW"/>
</dbReference>
<keyword evidence="5" id="KW-0560">Oxidoreductase</keyword>
<comment type="subunit">
    <text evidence="3">Homodimer.</text>
</comment>
<keyword evidence="4" id="KW-0479">Metal-binding</keyword>
<keyword evidence="8" id="KW-1185">Reference proteome</keyword>
<name>A0A810QBR0_9FIRM</name>
<evidence type="ECO:0000256" key="5">
    <source>
        <dbReference type="ARBA" id="ARBA00023002"/>
    </source>
</evidence>
<dbReference type="Pfam" id="PF04166">
    <property type="entry name" value="PdxA"/>
    <property type="match status" value="1"/>
</dbReference>
<dbReference type="EMBL" id="AP023420">
    <property type="protein sequence ID" value="BCK83995.1"/>
    <property type="molecule type" value="Genomic_DNA"/>
</dbReference>
<accession>A0A810QBR0</accession>
<reference evidence="7" key="1">
    <citation type="submission" date="2020-09" db="EMBL/GenBank/DDBJ databases">
        <title>New species isolated from human feces.</title>
        <authorList>
            <person name="Kitahara M."/>
            <person name="Shigeno Y."/>
            <person name="Shime M."/>
            <person name="Matsumoto Y."/>
            <person name="Nakamura S."/>
            <person name="Motooka D."/>
            <person name="Fukuoka S."/>
            <person name="Nishikawa H."/>
            <person name="Benno Y."/>
        </authorList>
    </citation>
    <scope>NUCLEOTIDE SEQUENCE</scope>
    <source>
        <strain evidence="7">MM59</strain>
    </source>
</reference>
<evidence type="ECO:0000256" key="4">
    <source>
        <dbReference type="ARBA" id="ARBA00022723"/>
    </source>
</evidence>
<dbReference type="GO" id="GO:0046872">
    <property type="term" value="F:metal ion binding"/>
    <property type="evidence" value="ECO:0007669"/>
    <property type="project" value="UniProtKB-KW"/>
</dbReference>
<proteinExistence type="inferred from homology"/>
<dbReference type="PANTHER" id="PTHR30004">
    <property type="entry name" value="4-HYDROXYTHREONINE-4-PHOSPHATE DEHYDROGENASE"/>
    <property type="match status" value="1"/>
</dbReference>
<evidence type="ECO:0000256" key="3">
    <source>
        <dbReference type="ARBA" id="ARBA00011738"/>
    </source>
</evidence>
<dbReference type="KEGG" id="pfaa:MM59RIKEN_13140"/>
<evidence type="ECO:0000256" key="1">
    <source>
        <dbReference type="ARBA" id="ARBA00001968"/>
    </source>
</evidence>
<gene>
    <name evidence="7" type="primary">pdxA</name>
    <name evidence="7" type="ORF">MM59RIKEN_13140</name>
</gene>
<dbReference type="Proteomes" id="UP000679848">
    <property type="component" value="Chromosome"/>
</dbReference>
<dbReference type="SUPFAM" id="SSF53659">
    <property type="entry name" value="Isocitrate/Isopropylmalate dehydrogenase-like"/>
    <property type="match status" value="1"/>
</dbReference>
<dbReference type="GO" id="GO:0051287">
    <property type="term" value="F:NAD binding"/>
    <property type="evidence" value="ECO:0007669"/>
    <property type="project" value="InterPro"/>
</dbReference>
<dbReference type="InterPro" id="IPR005255">
    <property type="entry name" value="PdxA_fam"/>
</dbReference>
<sequence length="368" mass="39306">MKKPILGISMGDPFGNGPEITVKALSDKTVYDRCRPLVVGDVSSMEYAARVARKVSGIDVQVRAVHAVSEARFEYGVIDVYDLGLVKSEDIPGDSADPKPFGLGATALGGEAAFQYVVKVIELAQAGEVDATITNALSKEAINMAGHHYSGHTEIYADYTHTSKYTMMLAHEDLRVVHVSTHVSLREACDRVKKDRVLDVIRIANAGCKAIGIKEPKIAVAGLNPHCGENGMFGTEEIEEIQPAIDAALAEGINVVEKKPTPPDTVFSKALGGWYDIVVVMYHDQGHIPLKVKGFVYNKAEGHWDAVAGVNVTLGLPIIRASVDHGTGFGHAGDGHANELSLVNAMDYGIRMALAKEHEAVSAPLGGC</sequence>
<dbReference type="RefSeq" id="WP_187027839.1">
    <property type="nucleotide sequence ID" value="NZ_AP023420.1"/>
</dbReference>
<comment type="similarity">
    <text evidence="2">Belongs to the PdxA family. PdxA2 subfamily.</text>
</comment>
<dbReference type="AlphaFoldDB" id="A0A810QBR0"/>